<proteinExistence type="predicted"/>
<dbReference type="Pfam" id="PF01841">
    <property type="entry name" value="Transglut_core"/>
    <property type="match status" value="1"/>
</dbReference>
<dbReference type="Pfam" id="PF08379">
    <property type="entry name" value="Bact_transglu_N"/>
    <property type="match status" value="1"/>
</dbReference>
<organism evidence="2 3">
    <name type="scientific">Cecembia lonarensis (strain CCUG 58316 / KCTC 22772 / LW9)</name>
    <dbReference type="NCBI Taxonomy" id="1225176"/>
    <lineage>
        <taxon>Bacteria</taxon>
        <taxon>Pseudomonadati</taxon>
        <taxon>Bacteroidota</taxon>
        <taxon>Cytophagia</taxon>
        <taxon>Cytophagales</taxon>
        <taxon>Cyclobacteriaceae</taxon>
        <taxon>Cecembia</taxon>
    </lineage>
</organism>
<evidence type="ECO:0000259" key="1">
    <source>
        <dbReference type="SMART" id="SM00460"/>
    </source>
</evidence>
<feature type="domain" description="Transglutaminase-like" evidence="1">
    <location>
        <begin position="171"/>
        <end position="235"/>
    </location>
</feature>
<protein>
    <recommendedName>
        <fullName evidence="1">Transglutaminase-like domain-containing protein</fullName>
    </recommendedName>
</protein>
<name>K1M2Z7_CECL9</name>
<dbReference type="PANTHER" id="PTHR33490">
    <property type="entry name" value="BLR5614 PROTEIN-RELATED"/>
    <property type="match status" value="1"/>
</dbReference>
<dbReference type="AlphaFoldDB" id="K1M2Z7"/>
<dbReference type="SMART" id="SM00460">
    <property type="entry name" value="TGc"/>
    <property type="match status" value="1"/>
</dbReference>
<dbReference type="Gene3D" id="3.10.620.30">
    <property type="match status" value="1"/>
</dbReference>
<evidence type="ECO:0000313" key="3">
    <source>
        <dbReference type="Proteomes" id="UP000004478"/>
    </source>
</evidence>
<dbReference type="InterPro" id="IPR038765">
    <property type="entry name" value="Papain-like_cys_pep_sf"/>
</dbReference>
<gene>
    <name evidence="2" type="ORF">B879_00627</name>
</gene>
<dbReference type="RefSeq" id="WP_009183676.1">
    <property type="nucleotide sequence ID" value="NZ_AMGM01000006.1"/>
</dbReference>
<comment type="caution">
    <text evidence="2">The sequence shown here is derived from an EMBL/GenBank/DDBJ whole genome shotgun (WGS) entry which is preliminary data.</text>
</comment>
<dbReference type="OrthoDB" id="9804872at2"/>
<dbReference type="InterPro" id="IPR013589">
    <property type="entry name" value="Bac_transglu_N"/>
</dbReference>
<dbReference type="EMBL" id="AMGM01000006">
    <property type="protein sequence ID" value="EKB50649.1"/>
    <property type="molecule type" value="Genomic_DNA"/>
</dbReference>
<evidence type="ECO:0000313" key="2">
    <source>
        <dbReference type="EMBL" id="EKB50649.1"/>
    </source>
</evidence>
<dbReference type="Proteomes" id="UP000004478">
    <property type="component" value="Unassembled WGS sequence"/>
</dbReference>
<dbReference type="InterPro" id="IPR002931">
    <property type="entry name" value="Transglutaminase-like"/>
</dbReference>
<dbReference type="PANTHER" id="PTHR33490:SF1">
    <property type="entry name" value="SLL1233 PROTEIN"/>
    <property type="match status" value="1"/>
</dbReference>
<sequence length="279" mass="32543">MKLEIQHFTQYRYSEKVVLNPHLLFLIPQQRSYYTIEKSRIQFFPEADAVHERIDMLGNAHFQSWFQGETKSLSIEVDYIIELHTFNPFGFLFTEFIAYPFSFFEYSPERSLFLQPFLQTEKSQELTQYVTHFVSKSKDLVSFLFSLTESIHGNWAHIIRHEHNLWSPYFTFQQQRGSCRDLSWMLVHMLRNIGLASRFVSGYAFNPELTEGHELHAWVEVYLPGAGWIGLDPSLGLFTDNLYIPLASGYHPDLVAPVQGSFGGVGTSELKTEVWIRHC</sequence>
<reference evidence="2 3" key="1">
    <citation type="journal article" date="2012" name="J. Bacteriol.">
        <title>Draft Genome Sequence of Cecembia lonarensis Strain LW9T, Isolated from Lonar Lake, a Haloalkaline Lake in India.</title>
        <authorList>
            <person name="Shivaji S."/>
            <person name="Ara S."/>
            <person name="Singh A."/>
            <person name="Pinnaka A.K."/>
        </authorList>
    </citation>
    <scope>NUCLEOTIDE SEQUENCE [LARGE SCALE GENOMIC DNA]</scope>
    <source>
        <strain evidence="2 3">LW9</strain>
    </source>
</reference>
<accession>K1M2Z7</accession>
<dbReference type="PATRIC" id="fig|1225176.3.peg.673"/>
<keyword evidence="3" id="KW-1185">Reference proteome</keyword>
<dbReference type="SUPFAM" id="SSF54001">
    <property type="entry name" value="Cysteine proteinases"/>
    <property type="match status" value="1"/>
</dbReference>